<dbReference type="SUPFAM" id="SSF53474">
    <property type="entry name" value="alpha/beta-Hydrolases"/>
    <property type="match status" value="1"/>
</dbReference>
<dbReference type="InterPro" id="IPR041127">
    <property type="entry name" value="PET_hydrolase/cutinase-like"/>
</dbReference>
<evidence type="ECO:0000313" key="3">
    <source>
        <dbReference type="EMBL" id="GFE80498.1"/>
    </source>
</evidence>
<dbReference type="AlphaFoldDB" id="A0A829YCE4"/>
<proteinExistence type="predicted"/>
<organism evidence="3 4">
    <name type="scientific">Steroidobacter agaridevorans</name>
    <dbReference type="NCBI Taxonomy" id="2695856"/>
    <lineage>
        <taxon>Bacteria</taxon>
        <taxon>Pseudomonadati</taxon>
        <taxon>Pseudomonadota</taxon>
        <taxon>Gammaproteobacteria</taxon>
        <taxon>Steroidobacterales</taxon>
        <taxon>Steroidobacteraceae</taxon>
        <taxon>Steroidobacter</taxon>
    </lineage>
</organism>
<sequence length="406" mass="42182">MTMRLLTFATIAIGALVSAGASAATIFQENFAGGLGTFTSSGSVATGSYGARMRGGLSGGAQITSAAISTAGFTNVQLSFDRTTSGLDLGEAAVASFSTDGSTFTQLESVRTASGRVTLSLGAGANNQSRVFLRFAVNASSLLETYTVANIVLDGTGGSDPDPGGGVLPPVSSIETDGPFSTTIDMNAGSGRSGWVVRPTTLGQNGLRHPVFVWGPGAGATPSSYEFHLRRLASHGFVVYSEVSTSSGSEIRAALDWLVSENGRAGSPYYQRLALDRMAAGGHSRGSIGTFAIASDSRLKTTIHVAGGSFDGNGSRNLRNPAIYICGENDTTATPNCERDYSATTVPIVFTIMDNVDHINAARSGLPAITAWLRWQIGGETDRRGMFIGAGCYFCGGIWSTRSKNW</sequence>
<dbReference type="EMBL" id="BLJN01000002">
    <property type="protein sequence ID" value="GFE80498.1"/>
    <property type="molecule type" value="Genomic_DNA"/>
</dbReference>
<dbReference type="InterPro" id="IPR029058">
    <property type="entry name" value="AB_hydrolase_fold"/>
</dbReference>
<dbReference type="Gene3D" id="3.40.50.1820">
    <property type="entry name" value="alpha/beta hydrolase"/>
    <property type="match status" value="1"/>
</dbReference>
<accession>A0A829YCE4</accession>
<keyword evidence="1" id="KW-0732">Signal</keyword>
<evidence type="ECO:0000256" key="1">
    <source>
        <dbReference type="SAM" id="SignalP"/>
    </source>
</evidence>
<dbReference type="Pfam" id="PF12740">
    <property type="entry name" value="PETase"/>
    <property type="match status" value="1"/>
</dbReference>
<feature type="chain" id="PRO_5032982437" description="PET hydrolase/cutinase-like domain-containing protein" evidence="1">
    <location>
        <begin position="24"/>
        <end position="406"/>
    </location>
</feature>
<reference evidence="4" key="1">
    <citation type="submission" date="2020-01" db="EMBL/GenBank/DDBJ databases">
        <title>'Steroidobacter agaridevorans' sp. nov., agar-degrading bacteria isolated from rhizosphere soils.</title>
        <authorList>
            <person name="Ikenaga M."/>
            <person name="Kataoka M."/>
            <person name="Murouchi A."/>
            <person name="Katsuragi S."/>
            <person name="Sakai M."/>
        </authorList>
    </citation>
    <scope>NUCLEOTIDE SEQUENCE [LARGE SCALE GENOMIC DNA]</scope>
    <source>
        <strain evidence="4">YU21-B</strain>
    </source>
</reference>
<feature type="signal peptide" evidence="1">
    <location>
        <begin position="1"/>
        <end position="23"/>
    </location>
</feature>
<protein>
    <recommendedName>
        <fullName evidence="2">PET hydrolase/cutinase-like domain-containing protein</fullName>
    </recommendedName>
</protein>
<evidence type="ECO:0000259" key="2">
    <source>
        <dbReference type="Pfam" id="PF12740"/>
    </source>
</evidence>
<name>A0A829YCE4_9GAMM</name>
<dbReference type="Proteomes" id="UP000445000">
    <property type="component" value="Unassembled WGS sequence"/>
</dbReference>
<gene>
    <name evidence="3" type="ORF">GCM10011487_24980</name>
</gene>
<evidence type="ECO:0000313" key="4">
    <source>
        <dbReference type="Proteomes" id="UP000445000"/>
    </source>
</evidence>
<dbReference type="RefSeq" id="WP_161828575.1">
    <property type="nucleotide sequence ID" value="NZ_BLJO01000003.1"/>
</dbReference>
<keyword evidence="4" id="KW-1185">Reference proteome</keyword>
<comment type="caution">
    <text evidence="3">The sequence shown here is derived from an EMBL/GenBank/DDBJ whole genome shotgun (WGS) entry which is preliminary data.</text>
</comment>
<feature type="domain" description="PET hydrolase/cutinase-like" evidence="2">
    <location>
        <begin position="169"/>
        <end position="336"/>
    </location>
</feature>